<evidence type="ECO:0000256" key="5">
    <source>
        <dbReference type="ARBA" id="ARBA00023239"/>
    </source>
</evidence>
<dbReference type="GO" id="GO:0071555">
    <property type="term" value="P:cell wall organization"/>
    <property type="evidence" value="ECO:0007669"/>
    <property type="project" value="UniProtKB-KW"/>
</dbReference>
<dbReference type="AlphaFoldDB" id="A0A3E4N5X7"/>
<dbReference type="EC" id="4.2.2.29" evidence="7"/>
<dbReference type="EMBL" id="QRUY01000054">
    <property type="protein sequence ID" value="RGS02500.1"/>
    <property type="molecule type" value="Genomic_DNA"/>
</dbReference>
<keyword evidence="10" id="KW-1185">Reference proteome</keyword>
<keyword evidence="1 7" id="KW-1003">Cell membrane</keyword>
<comment type="similarity">
    <text evidence="7">Belongs to the transglycosylase MltG family.</text>
</comment>
<name>A0A3E4N5X7_9BACT</name>
<evidence type="ECO:0000256" key="3">
    <source>
        <dbReference type="ARBA" id="ARBA00022989"/>
    </source>
</evidence>
<accession>A0A3E4N5X7</accession>
<evidence type="ECO:0000313" key="8">
    <source>
        <dbReference type="EMBL" id="RGK57129.1"/>
    </source>
</evidence>
<evidence type="ECO:0000313" key="11">
    <source>
        <dbReference type="Proteomes" id="UP000285750"/>
    </source>
</evidence>
<organism evidence="8 10">
    <name type="scientific">Phocaeicola plebeius</name>
    <dbReference type="NCBI Taxonomy" id="310297"/>
    <lineage>
        <taxon>Bacteria</taxon>
        <taxon>Pseudomonadati</taxon>
        <taxon>Bacteroidota</taxon>
        <taxon>Bacteroidia</taxon>
        <taxon>Bacteroidales</taxon>
        <taxon>Bacteroidaceae</taxon>
        <taxon>Phocaeicola</taxon>
    </lineage>
</organism>
<comment type="catalytic activity">
    <reaction evidence="7">
        <text>a peptidoglycan chain = a peptidoglycan chain with N-acetyl-1,6-anhydromuramyl-[peptide] at the reducing end + a peptidoglycan chain with N-acetylglucosamine at the non-reducing end.</text>
        <dbReference type="EC" id="4.2.2.29"/>
    </reaction>
</comment>
<evidence type="ECO:0000256" key="6">
    <source>
        <dbReference type="ARBA" id="ARBA00023316"/>
    </source>
</evidence>
<evidence type="ECO:0000256" key="2">
    <source>
        <dbReference type="ARBA" id="ARBA00022692"/>
    </source>
</evidence>
<evidence type="ECO:0000256" key="1">
    <source>
        <dbReference type="ARBA" id="ARBA00022475"/>
    </source>
</evidence>
<keyword evidence="3 7" id="KW-1133">Transmembrane helix</keyword>
<dbReference type="NCBIfam" id="TIGR00247">
    <property type="entry name" value="endolytic transglycosylase MltG"/>
    <property type="match status" value="1"/>
</dbReference>
<dbReference type="InterPro" id="IPR003770">
    <property type="entry name" value="MLTG-like"/>
</dbReference>
<comment type="function">
    <text evidence="7">Functions as a peptidoglycan terminase that cleaves nascent peptidoglycan strands endolytically to terminate their elongation.</text>
</comment>
<dbReference type="GO" id="GO:0005886">
    <property type="term" value="C:plasma membrane"/>
    <property type="evidence" value="ECO:0007669"/>
    <property type="project" value="UniProtKB-UniRule"/>
</dbReference>
<keyword evidence="2 7" id="KW-0812">Transmembrane</keyword>
<evidence type="ECO:0000256" key="7">
    <source>
        <dbReference type="HAMAP-Rule" id="MF_02065"/>
    </source>
</evidence>
<keyword evidence="4 7" id="KW-0472">Membrane</keyword>
<sequence length="341" mass="38731">MKSKKTIIICALVTILILGGVISGVSLLFNHPLRIEKPTFIYIDRDDTADSVYVKLQRDLNATHLTGFKMLARLKKYDQQIHSGAYRFDASINTLTLFRRLSSGHQTPVKVVIPSVRTLSRLARSLDRQLMPDSTEFARLVGDSAFCASLGFSLETMPALFIPNTYEAYWNTDAEAFIQRMKKEYERFWTQERKDKAQACGLTPVEVSTLASIVEEETANKSEMPMVAELYLNRLQAGMPLQADPTIKFSLQEFGLRRILHKHLEVESPYNTYKHAGLPPGPIRIASIQGIESVLNHAQHDYLYMCAKEDFSGTHNFAATFAEHQANARRYQQALNKRNIR</sequence>
<protein>
    <recommendedName>
        <fullName evidence="7">Endolytic murein transglycosylase</fullName>
        <ecNumber evidence="7">4.2.2.29</ecNumber>
    </recommendedName>
    <alternativeName>
        <fullName evidence="7">Peptidoglycan lytic transglycosylase</fullName>
    </alternativeName>
    <alternativeName>
        <fullName evidence="7">Peptidoglycan polymerization terminase</fullName>
    </alternativeName>
</protein>
<keyword evidence="5 7" id="KW-0456">Lyase</keyword>
<dbReference type="GO" id="GO:0008932">
    <property type="term" value="F:lytic endotransglycosylase activity"/>
    <property type="evidence" value="ECO:0007669"/>
    <property type="project" value="UniProtKB-UniRule"/>
</dbReference>
<dbReference type="EMBL" id="QSQT01000006">
    <property type="protein sequence ID" value="RGK57129.1"/>
    <property type="molecule type" value="Genomic_DNA"/>
</dbReference>
<dbReference type="HAMAP" id="MF_02065">
    <property type="entry name" value="MltG"/>
    <property type="match status" value="1"/>
</dbReference>
<dbReference type="GO" id="GO:0009252">
    <property type="term" value="P:peptidoglycan biosynthetic process"/>
    <property type="evidence" value="ECO:0007669"/>
    <property type="project" value="UniProtKB-UniRule"/>
</dbReference>
<dbReference type="Pfam" id="PF02618">
    <property type="entry name" value="YceG"/>
    <property type="match status" value="1"/>
</dbReference>
<dbReference type="Proteomes" id="UP000285750">
    <property type="component" value="Unassembled WGS sequence"/>
</dbReference>
<gene>
    <name evidence="7 8" type="primary">mltG</name>
    <name evidence="9" type="ORF">DWY14_16105</name>
    <name evidence="8" type="ORF">DXD04_04200</name>
</gene>
<evidence type="ECO:0000313" key="10">
    <source>
        <dbReference type="Proteomes" id="UP000260862"/>
    </source>
</evidence>
<dbReference type="Proteomes" id="UP000260862">
    <property type="component" value="Unassembled WGS sequence"/>
</dbReference>
<reference evidence="10 11" key="1">
    <citation type="submission" date="2018-08" db="EMBL/GenBank/DDBJ databases">
        <title>A genome reference for cultivated species of the human gut microbiota.</title>
        <authorList>
            <person name="Zou Y."/>
            <person name="Xue W."/>
            <person name="Luo G."/>
        </authorList>
    </citation>
    <scope>NUCLEOTIDE SEQUENCE [LARGE SCALE GENOMIC DNA]</scope>
    <source>
        <strain evidence="9 11">AF24-16AC</strain>
        <strain evidence="8 10">TF10-3AC</strain>
    </source>
</reference>
<proteinExistence type="inferred from homology"/>
<keyword evidence="6 7" id="KW-0961">Cell wall biogenesis/degradation</keyword>
<evidence type="ECO:0000313" key="9">
    <source>
        <dbReference type="EMBL" id="RGS02500.1"/>
    </source>
</evidence>
<evidence type="ECO:0000256" key="4">
    <source>
        <dbReference type="ARBA" id="ARBA00023136"/>
    </source>
</evidence>
<dbReference type="CDD" id="cd08010">
    <property type="entry name" value="MltG_like"/>
    <property type="match status" value="1"/>
</dbReference>
<feature type="site" description="Important for catalytic activity" evidence="7">
    <location>
        <position position="217"/>
    </location>
</feature>
<dbReference type="PANTHER" id="PTHR30518">
    <property type="entry name" value="ENDOLYTIC MUREIN TRANSGLYCOSYLASE"/>
    <property type="match status" value="1"/>
</dbReference>
<dbReference type="PANTHER" id="PTHR30518:SF2">
    <property type="entry name" value="ENDOLYTIC MUREIN TRANSGLYCOSYLASE"/>
    <property type="match status" value="1"/>
</dbReference>
<comment type="caution">
    <text evidence="8">The sequence shown here is derived from an EMBL/GenBank/DDBJ whole genome shotgun (WGS) entry which is preliminary data.</text>
</comment>
<dbReference type="RefSeq" id="WP_117671167.1">
    <property type="nucleotide sequence ID" value="NZ_CABOGR010000006.1"/>
</dbReference>
<dbReference type="Gene3D" id="3.30.160.60">
    <property type="entry name" value="Classic Zinc Finger"/>
    <property type="match status" value="1"/>
</dbReference>